<feature type="signal peptide" evidence="7">
    <location>
        <begin position="1"/>
        <end position="17"/>
    </location>
</feature>
<keyword evidence="9" id="KW-1185">Reference proteome</keyword>
<dbReference type="InterPro" id="IPR007110">
    <property type="entry name" value="Ig-like_dom"/>
</dbReference>
<keyword evidence="6" id="KW-0472">Membrane</keyword>
<evidence type="ECO:0000256" key="7">
    <source>
        <dbReference type="SAM" id="SignalP"/>
    </source>
</evidence>
<dbReference type="SMART" id="SM00408">
    <property type="entry name" value="IGc2"/>
    <property type="match status" value="1"/>
</dbReference>
<evidence type="ECO:0000256" key="3">
    <source>
        <dbReference type="ARBA" id="ARBA00022737"/>
    </source>
</evidence>
<feature type="chain" id="PRO_5037529711" evidence="7">
    <location>
        <begin position="18"/>
        <end position="715"/>
    </location>
</feature>
<evidence type="ECO:0000259" key="8">
    <source>
        <dbReference type="PROSITE" id="PS50835"/>
    </source>
</evidence>
<dbReference type="PANTHER" id="PTHR24366">
    <property type="entry name" value="IG(IMMUNOGLOBULIN) AND LRR(LEUCINE RICH REPEAT) DOMAINS"/>
    <property type="match status" value="1"/>
</dbReference>
<dbReference type="InterPro" id="IPR013783">
    <property type="entry name" value="Ig-like_fold"/>
</dbReference>
<sequence>MSSVVLTLLILVNVAASQHFGDDANVWRFNRCPKQCACEQRYSERFQANLRTVDCSKLGLPFFPQPEHIPSDVQVLLLKDNRIRNFQDDMRMWLPDLIHIDLSHNRLFDLPSVKRANGLFEGVYNLRVLDLSHNLLSSIDDDAFQGLFNLEELDLGHNQLTAIAENALRGLSKLETLILSANKLTFVQHSWWINIPSLYNLYLDGNRLGLLSEDAFKPLRALLSLDLSNNKIFRVNLNAFRGLDHLENLQLAANTLSAVPAQALRQLRRSIKSINLSRNPIFTLMTDDFAEMTALKDVSLTSMQRLRLIERGAFKNLPELLVAQIHDSPYLGYIDAHAFVNTPEVTTLLLHNNNLTVLEKETVDSLPAAEQISFYGNPLACDCNARWLKKVISSGAKPGLVFQEAERMVCNSPAEHKFKLFASLRVEDMPHQCPPRILPMFATTAARKVGEYIVYDCRAIGIPKPRITWVGPDGRAVQAGAYHPRRSLRNGETLVIDRIAAQDDGVYTCLAESDVGNAAAQTELNVTAVFIKVFPLRVDTTSATVGWEGAEGAGRVFQVVFREFGEDNHRYAGTVTPIMKSYTIRELRPNTRYEVCLDLELDDQTTTQLTCTRFLTKNHEYLMQGIERTGNVAVGAALGIIACMLIVVCLAAVGLKRSRVQLKSYDSLDSLEAGLCSTPSTLTKSNPYFFDSHFNHKAVFSHKENVYSPLMKLTV</sequence>
<keyword evidence="6" id="KW-0812">Transmembrane</keyword>
<evidence type="ECO:0000256" key="1">
    <source>
        <dbReference type="ARBA" id="ARBA00022614"/>
    </source>
</evidence>
<dbReference type="Proteomes" id="UP000887566">
    <property type="component" value="Unplaced"/>
</dbReference>
<dbReference type="Pfam" id="PF07679">
    <property type="entry name" value="I-set"/>
    <property type="match status" value="1"/>
</dbReference>
<dbReference type="SMART" id="SM00365">
    <property type="entry name" value="LRR_SD22"/>
    <property type="match status" value="4"/>
</dbReference>
<dbReference type="SMART" id="SM00369">
    <property type="entry name" value="LRR_TYP"/>
    <property type="match status" value="8"/>
</dbReference>
<proteinExistence type="predicted"/>
<dbReference type="SUPFAM" id="SSF49265">
    <property type="entry name" value="Fibronectin type III"/>
    <property type="match status" value="1"/>
</dbReference>
<dbReference type="InterPro" id="IPR013098">
    <property type="entry name" value="Ig_I-set"/>
</dbReference>
<feature type="transmembrane region" description="Helical" evidence="6">
    <location>
        <begin position="632"/>
        <end position="655"/>
    </location>
</feature>
<keyword evidence="2 7" id="KW-0732">Signal</keyword>
<keyword evidence="6" id="KW-1133">Transmembrane helix</keyword>
<dbReference type="InterPro" id="IPR032675">
    <property type="entry name" value="LRR_dom_sf"/>
</dbReference>
<keyword evidence="5" id="KW-0325">Glycoprotein</keyword>
<dbReference type="InterPro" id="IPR003599">
    <property type="entry name" value="Ig_sub"/>
</dbReference>
<name>A0A914UT48_9BILA</name>
<keyword evidence="3" id="KW-0677">Repeat</keyword>
<accession>A0A914UT48</accession>
<dbReference type="InterPro" id="IPR003961">
    <property type="entry name" value="FN3_dom"/>
</dbReference>
<dbReference type="WBParaSite" id="PSAMB.scaffold1238size33945.g11888.t1">
    <property type="protein sequence ID" value="PSAMB.scaffold1238size33945.g11888.t1"/>
    <property type="gene ID" value="PSAMB.scaffold1238size33945.g11888"/>
</dbReference>
<evidence type="ECO:0000256" key="4">
    <source>
        <dbReference type="ARBA" id="ARBA00023157"/>
    </source>
</evidence>
<dbReference type="InterPro" id="IPR000483">
    <property type="entry name" value="Cys-rich_flank_reg_C"/>
</dbReference>
<dbReference type="InterPro" id="IPR003598">
    <property type="entry name" value="Ig_sub2"/>
</dbReference>
<protein>
    <submittedName>
        <fullName evidence="10">Ig-like domain-containing protein</fullName>
    </submittedName>
</protein>
<evidence type="ECO:0000313" key="10">
    <source>
        <dbReference type="WBParaSite" id="PSAMB.scaffold1238size33945.g11888.t1"/>
    </source>
</evidence>
<keyword evidence="4" id="KW-1015">Disulfide bond</keyword>
<dbReference type="AlphaFoldDB" id="A0A914UT48"/>
<dbReference type="SMART" id="SM00409">
    <property type="entry name" value="IG"/>
    <property type="match status" value="1"/>
</dbReference>
<dbReference type="Gene3D" id="2.60.40.10">
    <property type="entry name" value="Immunoglobulins"/>
    <property type="match status" value="2"/>
</dbReference>
<evidence type="ECO:0000256" key="6">
    <source>
        <dbReference type="SAM" id="Phobius"/>
    </source>
</evidence>
<dbReference type="PRINTS" id="PR00019">
    <property type="entry name" value="LEURICHRPT"/>
</dbReference>
<dbReference type="CDD" id="cd00063">
    <property type="entry name" value="FN3"/>
    <property type="match status" value="1"/>
</dbReference>
<evidence type="ECO:0000256" key="2">
    <source>
        <dbReference type="ARBA" id="ARBA00022729"/>
    </source>
</evidence>
<evidence type="ECO:0000256" key="5">
    <source>
        <dbReference type="ARBA" id="ARBA00023180"/>
    </source>
</evidence>
<dbReference type="PROSITE" id="PS50835">
    <property type="entry name" value="IG_LIKE"/>
    <property type="match status" value="1"/>
</dbReference>
<evidence type="ECO:0000313" key="9">
    <source>
        <dbReference type="Proteomes" id="UP000887566"/>
    </source>
</evidence>
<dbReference type="PROSITE" id="PS51450">
    <property type="entry name" value="LRR"/>
    <property type="match status" value="3"/>
</dbReference>
<reference evidence="10" key="1">
    <citation type="submission" date="2022-11" db="UniProtKB">
        <authorList>
            <consortium name="WormBaseParasite"/>
        </authorList>
    </citation>
    <scope>IDENTIFICATION</scope>
</reference>
<dbReference type="InterPro" id="IPR003591">
    <property type="entry name" value="Leu-rich_rpt_typical-subtyp"/>
</dbReference>
<dbReference type="InterPro" id="IPR001611">
    <property type="entry name" value="Leu-rich_rpt"/>
</dbReference>
<dbReference type="InterPro" id="IPR036116">
    <property type="entry name" value="FN3_sf"/>
</dbReference>
<dbReference type="Gene3D" id="3.80.10.10">
    <property type="entry name" value="Ribonuclease Inhibitor"/>
    <property type="match status" value="2"/>
</dbReference>
<dbReference type="PANTHER" id="PTHR24366:SF96">
    <property type="entry name" value="LEUCINE RICH REPEAT CONTAINING 53"/>
    <property type="match status" value="1"/>
</dbReference>
<organism evidence="9 10">
    <name type="scientific">Plectus sambesii</name>
    <dbReference type="NCBI Taxonomy" id="2011161"/>
    <lineage>
        <taxon>Eukaryota</taxon>
        <taxon>Metazoa</taxon>
        <taxon>Ecdysozoa</taxon>
        <taxon>Nematoda</taxon>
        <taxon>Chromadorea</taxon>
        <taxon>Plectida</taxon>
        <taxon>Plectina</taxon>
        <taxon>Plectoidea</taxon>
        <taxon>Plectidae</taxon>
        <taxon>Plectus</taxon>
    </lineage>
</organism>
<dbReference type="SUPFAM" id="SSF52058">
    <property type="entry name" value="L domain-like"/>
    <property type="match status" value="1"/>
</dbReference>
<dbReference type="InterPro" id="IPR036179">
    <property type="entry name" value="Ig-like_dom_sf"/>
</dbReference>
<dbReference type="Pfam" id="PF13855">
    <property type="entry name" value="LRR_8"/>
    <property type="match status" value="2"/>
</dbReference>
<dbReference type="SUPFAM" id="SSF48726">
    <property type="entry name" value="Immunoglobulin"/>
    <property type="match status" value="1"/>
</dbReference>
<feature type="domain" description="Ig-like" evidence="8">
    <location>
        <begin position="435"/>
        <end position="527"/>
    </location>
</feature>
<keyword evidence="1" id="KW-0433">Leucine-rich repeat</keyword>
<dbReference type="SMART" id="SM00082">
    <property type="entry name" value="LRRCT"/>
    <property type="match status" value="1"/>
</dbReference>